<name>A0ABW1ZNP4_9DEIO</name>
<protein>
    <submittedName>
        <fullName evidence="8">S8 family serine peptidase</fullName>
    </submittedName>
</protein>
<proteinExistence type="inferred from homology"/>
<comment type="caution">
    <text evidence="8">The sequence shown here is derived from an EMBL/GenBank/DDBJ whole genome shotgun (WGS) entry which is preliminary data.</text>
</comment>
<dbReference type="InterPro" id="IPR036852">
    <property type="entry name" value="Peptidase_S8/S53_dom_sf"/>
</dbReference>
<keyword evidence="2 5" id="KW-0645">Protease</keyword>
<evidence type="ECO:0000256" key="3">
    <source>
        <dbReference type="ARBA" id="ARBA00022801"/>
    </source>
</evidence>
<feature type="domain" description="Peptidase S8/S53" evidence="7">
    <location>
        <begin position="198"/>
        <end position="450"/>
    </location>
</feature>
<organism evidence="8 9">
    <name type="scientific">Deinococcus multiflagellatus</name>
    <dbReference type="NCBI Taxonomy" id="1656887"/>
    <lineage>
        <taxon>Bacteria</taxon>
        <taxon>Thermotogati</taxon>
        <taxon>Deinococcota</taxon>
        <taxon>Deinococci</taxon>
        <taxon>Deinococcales</taxon>
        <taxon>Deinococcaceae</taxon>
        <taxon>Deinococcus</taxon>
    </lineage>
</organism>
<evidence type="ECO:0000256" key="5">
    <source>
        <dbReference type="PROSITE-ProRule" id="PRU01240"/>
    </source>
</evidence>
<dbReference type="SUPFAM" id="SSF52743">
    <property type="entry name" value="Subtilisin-like"/>
    <property type="match status" value="1"/>
</dbReference>
<evidence type="ECO:0000313" key="8">
    <source>
        <dbReference type="EMBL" id="MFC6662163.1"/>
    </source>
</evidence>
<keyword evidence="9" id="KW-1185">Reference proteome</keyword>
<keyword evidence="6" id="KW-0732">Signal</keyword>
<keyword evidence="3 5" id="KW-0378">Hydrolase</keyword>
<evidence type="ECO:0000313" key="9">
    <source>
        <dbReference type="Proteomes" id="UP001596317"/>
    </source>
</evidence>
<dbReference type="Gene3D" id="3.40.50.200">
    <property type="entry name" value="Peptidase S8/S53 domain"/>
    <property type="match status" value="1"/>
</dbReference>
<reference evidence="9" key="1">
    <citation type="journal article" date="2019" name="Int. J. Syst. Evol. Microbiol.">
        <title>The Global Catalogue of Microorganisms (GCM) 10K type strain sequencing project: providing services to taxonomists for standard genome sequencing and annotation.</title>
        <authorList>
            <consortium name="The Broad Institute Genomics Platform"/>
            <consortium name="The Broad Institute Genome Sequencing Center for Infectious Disease"/>
            <person name="Wu L."/>
            <person name="Ma J."/>
        </authorList>
    </citation>
    <scope>NUCLEOTIDE SEQUENCE [LARGE SCALE GENOMIC DNA]</scope>
    <source>
        <strain evidence="9">CCUG 63830</strain>
    </source>
</reference>
<evidence type="ECO:0000256" key="1">
    <source>
        <dbReference type="ARBA" id="ARBA00011073"/>
    </source>
</evidence>
<feature type="signal peptide" evidence="6">
    <location>
        <begin position="1"/>
        <end position="29"/>
    </location>
</feature>
<dbReference type="InterPro" id="IPR000209">
    <property type="entry name" value="Peptidase_S8/S53_dom"/>
</dbReference>
<evidence type="ECO:0000256" key="2">
    <source>
        <dbReference type="ARBA" id="ARBA00022670"/>
    </source>
</evidence>
<feature type="active site" description="Charge relay system" evidence="5">
    <location>
        <position position="201"/>
    </location>
</feature>
<feature type="active site" description="Charge relay system" evidence="5">
    <location>
        <position position="234"/>
    </location>
</feature>
<comment type="similarity">
    <text evidence="1 5">Belongs to the peptidase S8 family.</text>
</comment>
<sequence length="465" mass="45124">MPTLPRFASRTLLPLSLALLLAACGGGTAPVTPPAPPAPPAPICPQGEGAARVSAQQVAGLVEAGASAPVAGAPAVWSAPHVPGRVLVVGSGLQAQGALLGVQTRALGAGLTLAQTPAGQTDAAFAAQLQAQGLRVQPDYLYQPLANPNDPGVPGNGGVPLVAGGVAYTQTYLGRVQAPAAWTFLQACGKTPVAAKTAILDARVDNHPDLVARIAERASFLTPEAGGSDSQSGHGTASAGLVGATTNNGAGLAGVTWSGPLMALEVLGANGGSTSSLAQALNAAVAGGAKVINLSLGRPLDPNEPAGSSDQVLSAALTNAAKSAVIVAAAGNTAGDGVYFPASHPDVVAVGALGTSDTALACYSARPSTARPRGLNIVAPGGAGNCAGATNAGQMLILAAGGGYTLSAGTSFAAPLVSGAAALMRAANPALSAAETKQRLLESANTAVAGLPRLDVNAAVRAATR</sequence>
<dbReference type="PROSITE" id="PS51257">
    <property type="entry name" value="PROKAR_LIPOPROTEIN"/>
    <property type="match status" value="1"/>
</dbReference>
<feature type="chain" id="PRO_5047343645" evidence="6">
    <location>
        <begin position="30"/>
        <end position="465"/>
    </location>
</feature>
<dbReference type="InterPro" id="IPR050131">
    <property type="entry name" value="Peptidase_S8_subtilisin-like"/>
</dbReference>
<dbReference type="Proteomes" id="UP001596317">
    <property type="component" value="Unassembled WGS sequence"/>
</dbReference>
<evidence type="ECO:0000256" key="4">
    <source>
        <dbReference type="ARBA" id="ARBA00022825"/>
    </source>
</evidence>
<evidence type="ECO:0000259" key="7">
    <source>
        <dbReference type="Pfam" id="PF00082"/>
    </source>
</evidence>
<dbReference type="RefSeq" id="WP_224611413.1">
    <property type="nucleotide sequence ID" value="NZ_JAIQXV010000018.1"/>
</dbReference>
<dbReference type="EMBL" id="JBHSWB010000001">
    <property type="protein sequence ID" value="MFC6662163.1"/>
    <property type="molecule type" value="Genomic_DNA"/>
</dbReference>
<accession>A0ABW1ZNP4</accession>
<feature type="active site" description="Charge relay system" evidence="5">
    <location>
        <position position="411"/>
    </location>
</feature>
<dbReference type="PRINTS" id="PR00723">
    <property type="entry name" value="SUBTILISIN"/>
</dbReference>
<dbReference type="InterPro" id="IPR015500">
    <property type="entry name" value="Peptidase_S8_subtilisin-rel"/>
</dbReference>
<gene>
    <name evidence="8" type="ORF">ACFP90_18920</name>
</gene>
<dbReference type="PANTHER" id="PTHR43806:SF11">
    <property type="entry name" value="CEREVISIN-RELATED"/>
    <property type="match status" value="1"/>
</dbReference>
<dbReference type="InterPro" id="IPR023828">
    <property type="entry name" value="Peptidase_S8_Ser-AS"/>
</dbReference>
<dbReference type="PANTHER" id="PTHR43806">
    <property type="entry name" value="PEPTIDASE S8"/>
    <property type="match status" value="1"/>
</dbReference>
<dbReference type="PROSITE" id="PS00138">
    <property type="entry name" value="SUBTILASE_SER"/>
    <property type="match status" value="1"/>
</dbReference>
<keyword evidence="4 5" id="KW-0720">Serine protease</keyword>
<dbReference type="PROSITE" id="PS51892">
    <property type="entry name" value="SUBTILASE"/>
    <property type="match status" value="1"/>
</dbReference>
<dbReference type="Pfam" id="PF00082">
    <property type="entry name" value="Peptidase_S8"/>
    <property type="match status" value="1"/>
</dbReference>
<evidence type="ECO:0000256" key="6">
    <source>
        <dbReference type="SAM" id="SignalP"/>
    </source>
</evidence>